<feature type="domain" description="4Fe-4S ferredoxin-type" evidence="7">
    <location>
        <begin position="31"/>
        <end position="60"/>
    </location>
</feature>
<keyword evidence="2" id="KW-0479">Metal-binding</keyword>
<comment type="caution">
    <text evidence="8">The sequence shown here is derived from an EMBL/GenBank/DDBJ whole genome shotgun (WGS) entry which is preliminary data.</text>
</comment>
<evidence type="ECO:0000256" key="3">
    <source>
        <dbReference type="ARBA" id="ARBA00022737"/>
    </source>
</evidence>
<dbReference type="PROSITE" id="PS51379">
    <property type="entry name" value="4FE4S_FER_2"/>
    <property type="match status" value="2"/>
</dbReference>
<evidence type="ECO:0000256" key="6">
    <source>
        <dbReference type="SAM" id="MobiDB-lite"/>
    </source>
</evidence>
<dbReference type="PANTHER" id="PTHR43724:SF1">
    <property type="entry name" value="PYRUVATE SYNTHASE SUBUNIT PORD"/>
    <property type="match status" value="1"/>
</dbReference>
<keyword evidence="1" id="KW-0004">4Fe-4S</keyword>
<accession>A0A841GRL4</accession>
<reference evidence="8 9" key="1">
    <citation type="submission" date="2020-08" db="EMBL/GenBank/DDBJ databases">
        <title>Genomic Encyclopedia of Type Strains, Phase IV (KMG-IV): sequencing the most valuable type-strain genomes for metagenomic binning, comparative biology and taxonomic classification.</title>
        <authorList>
            <person name="Goeker M."/>
        </authorList>
    </citation>
    <scope>NUCLEOTIDE SEQUENCE [LARGE SCALE GENOMIC DNA]</scope>
    <source>
        <strain evidence="8 9">DSM 13481</strain>
    </source>
</reference>
<evidence type="ECO:0000313" key="8">
    <source>
        <dbReference type="EMBL" id="MBB6062158.1"/>
    </source>
</evidence>
<evidence type="ECO:0000259" key="7">
    <source>
        <dbReference type="PROSITE" id="PS51379"/>
    </source>
</evidence>
<protein>
    <submittedName>
        <fullName evidence="8">Ferredoxin</fullName>
    </submittedName>
</protein>
<evidence type="ECO:0000256" key="4">
    <source>
        <dbReference type="ARBA" id="ARBA00023004"/>
    </source>
</evidence>
<evidence type="ECO:0000256" key="2">
    <source>
        <dbReference type="ARBA" id="ARBA00022723"/>
    </source>
</evidence>
<evidence type="ECO:0000256" key="1">
    <source>
        <dbReference type="ARBA" id="ARBA00022485"/>
    </source>
</evidence>
<dbReference type="GO" id="GO:0046872">
    <property type="term" value="F:metal ion binding"/>
    <property type="evidence" value="ECO:0007669"/>
    <property type="project" value="UniProtKB-KW"/>
</dbReference>
<keyword evidence="5" id="KW-0411">Iron-sulfur</keyword>
<feature type="domain" description="4Fe-4S ferredoxin-type" evidence="7">
    <location>
        <begin position="1"/>
        <end position="30"/>
    </location>
</feature>
<keyword evidence="4" id="KW-0408">Iron</keyword>
<dbReference type="InterPro" id="IPR017896">
    <property type="entry name" value="4Fe4S_Fe-S-bd"/>
</dbReference>
<dbReference type="RefSeq" id="WP_184618868.1">
    <property type="nucleotide sequence ID" value="NZ_JACHEX010000001.1"/>
</dbReference>
<dbReference type="EMBL" id="JACHEX010000001">
    <property type="protein sequence ID" value="MBB6062158.1"/>
    <property type="molecule type" value="Genomic_DNA"/>
</dbReference>
<dbReference type="PROSITE" id="PS00198">
    <property type="entry name" value="4FE4S_FER_1"/>
    <property type="match status" value="2"/>
</dbReference>
<dbReference type="PANTHER" id="PTHR43724">
    <property type="entry name" value="PYRUVATE SYNTHASE SUBUNIT PORD"/>
    <property type="match status" value="1"/>
</dbReference>
<evidence type="ECO:0000256" key="5">
    <source>
        <dbReference type="ARBA" id="ARBA00023014"/>
    </source>
</evidence>
<dbReference type="Gene3D" id="3.30.70.20">
    <property type="match status" value="1"/>
</dbReference>
<feature type="compositionally biased region" description="Gly residues" evidence="6">
    <location>
        <begin position="66"/>
        <end position="86"/>
    </location>
</feature>
<organism evidence="8 9">
    <name type="scientific">Thermosipho japonicus</name>
    <dbReference type="NCBI Taxonomy" id="90323"/>
    <lineage>
        <taxon>Bacteria</taxon>
        <taxon>Thermotogati</taxon>
        <taxon>Thermotogota</taxon>
        <taxon>Thermotogae</taxon>
        <taxon>Thermotogales</taxon>
        <taxon>Fervidobacteriaceae</taxon>
        <taxon>Thermosipho</taxon>
    </lineage>
</organism>
<dbReference type="Proteomes" id="UP000555828">
    <property type="component" value="Unassembled WGS sequence"/>
</dbReference>
<dbReference type="SUPFAM" id="SSF54862">
    <property type="entry name" value="4Fe-4S ferredoxins"/>
    <property type="match status" value="1"/>
</dbReference>
<gene>
    <name evidence="8" type="ORF">HNP65_000580</name>
</gene>
<proteinExistence type="predicted"/>
<keyword evidence="3" id="KW-0677">Repeat</keyword>
<evidence type="ECO:0000313" key="9">
    <source>
        <dbReference type="Proteomes" id="UP000555828"/>
    </source>
</evidence>
<feature type="region of interest" description="Disordered" evidence="6">
    <location>
        <begin position="66"/>
        <end position="92"/>
    </location>
</feature>
<dbReference type="GO" id="GO:0051539">
    <property type="term" value="F:4 iron, 4 sulfur cluster binding"/>
    <property type="evidence" value="ECO:0007669"/>
    <property type="project" value="UniProtKB-KW"/>
</dbReference>
<sequence>MPWVKESDCIKCKVCVNVCPVEGAITVKDDGYPYINNDICTRCGVCMEKCPKNAIRPNYENPSLRGMGGGRGGFGRGMGRGMGRGFGRNREF</sequence>
<dbReference type="InterPro" id="IPR017900">
    <property type="entry name" value="4Fe4S_Fe_S_CS"/>
</dbReference>
<keyword evidence="9" id="KW-1185">Reference proteome</keyword>
<name>A0A841GRL4_9BACT</name>
<dbReference type="Pfam" id="PF12838">
    <property type="entry name" value="Fer4_7"/>
    <property type="match status" value="1"/>
</dbReference>
<dbReference type="AlphaFoldDB" id="A0A841GRL4"/>